<gene>
    <name evidence="4" type="ORF">A0H81_12741</name>
</gene>
<dbReference type="PANTHER" id="PTHR33365:SF11">
    <property type="entry name" value="TAT PATHWAY SIGNAL SEQUENCE"/>
    <property type="match status" value="1"/>
</dbReference>
<accession>A0A1C7LUC3</accession>
<keyword evidence="5" id="KW-1185">Reference proteome</keyword>
<dbReference type="AlphaFoldDB" id="A0A1C7LUC3"/>
<dbReference type="STRING" id="5627.A0A1C7LUC3"/>
<evidence type="ECO:0000256" key="1">
    <source>
        <dbReference type="ARBA" id="ARBA00004685"/>
    </source>
</evidence>
<comment type="similarity">
    <text evidence="3">Belongs to the ustYa family.</text>
</comment>
<comment type="pathway">
    <text evidence="1">Mycotoxin biosynthesis.</text>
</comment>
<dbReference type="OMA" id="ICQDWER"/>
<evidence type="ECO:0000313" key="5">
    <source>
        <dbReference type="Proteomes" id="UP000092993"/>
    </source>
</evidence>
<dbReference type="EMBL" id="LUGG01000024">
    <property type="protein sequence ID" value="OBZ67519.1"/>
    <property type="molecule type" value="Genomic_DNA"/>
</dbReference>
<dbReference type="Pfam" id="PF11807">
    <property type="entry name" value="UstYa"/>
    <property type="match status" value="1"/>
</dbReference>
<name>A0A1C7LUC3_GRIFR</name>
<dbReference type="Proteomes" id="UP000092993">
    <property type="component" value="Unassembled WGS sequence"/>
</dbReference>
<organism evidence="4 5">
    <name type="scientific">Grifola frondosa</name>
    <name type="common">Maitake</name>
    <name type="synonym">Polyporus frondosus</name>
    <dbReference type="NCBI Taxonomy" id="5627"/>
    <lineage>
        <taxon>Eukaryota</taxon>
        <taxon>Fungi</taxon>
        <taxon>Dikarya</taxon>
        <taxon>Basidiomycota</taxon>
        <taxon>Agaricomycotina</taxon>
        <taxon>Agaricomycetes</taxon>
        <taxon>Polyporales</taxon>
        <taxon>Grifolaceae</taxon>
        <taxon>Grifola</taxon>
    </lineage>
</organism>
<sequence>MLTQTQCLFESLTCAIFLPSSSRSIFVIILWRVGNWIFVKKHTEALAHDFTYIGDDYPLEYPVGHLDPVAMTLHESVHFALNLTDPIERLEWLSLAIHPDDVGRPRLGPNYRVFVITFYHQLHCVWKFQQALADRNDPEASVHHVQHCLNYLRQTLLCQAADTLELGDFMQRDFEVERIGDTLVCQDWGKVYGVLDEAYAEWRKWRVQWH</sequence>
<dbReference type="InterPro" id="IPR021765">
    <property type="entry name" value="UstYa-like"/>
</dbReference>
<reference evidence="4 5" key="1">
    <citation type="submission" date="2016-03" db="EMBL/GenBank/DDBJ databases">
        <title>Whole genome sequencing of Grifola frondosa 9006-11.</title>
        <authorList>
            <person name="Min B."/>
            <person name="Park H."/>
            <person name="Kim J.-G."/>
            <person name="Cho H."/>
            <person name="Oh Y.-L."/>
            <person name="Kong W.-S."/>
            <person name="Choi I.-G."/>
        </authorList>
    </citation>
    <scope>NUCLEOTIDE SEQUENCE [LARGE SCALE GENOMIC DNA]</scope>
    <source>
        <strain evidence="4 5">9006-11</strain>
    </source>
</reference>
<proteinExistence type="inferred from homology"/>
<dbReference type="GO" id="GO:0043386">
    <property type="term" value="P:mycotoxin biosynthetic process"/>
    <property type="evidence" value="ECO:0007669"/>
    <property type="project" value="InterPro"/>
</dbReference>
<dbReference type="PANTHER" id="PTHR33365">
    <property type="entry name" value="YALI0B05434P"/>
    <property type="match status" value="1"/>
</dbReference>
<evidence type="ECO:0008006" key="6">
    <source>
        <dbReference type="Google" id="ProtNLM"/>
    </source>
</evidence>
<dbReference type="OrthoDB" id="3687641at2759"/>
<evidence type="ECO:0000313" key="4">
    <source>
        <dbReference type="EMBL" id="OBZ67519.1"/>
    </source>
</evidence>
<evidence type="ECO:0000256" key="2">
    <source>
        <dbReference type="ARBA" id="ARBA00023002"/>
    </source>
</evidence>
<evidence type="ECO:0000256" key="3">
    <source>
        <dbReference type="ARBA" id="ARBA00035112"/>
    </source>
</evidence>
<dbReference type="GO" id="GO:0016491">
    <property type="term" value="F:oxidoreductase activity"/>
    <property type="evidence" value="ECO:0007669"/>
    <property type="project" value="UniProtKB-KW"/>
</dbReference>
<keyword evidence="2" id="KW-0560">Oxidoreductase</keyword>
<protein>
    <recommendedName>
        <fullName evidence="6">Oxidase ustYa</fullName>
    </recommendedName>
</protein>
<comment type="caution">
    <text evidence="4">The sequence shown here is derived from an EMBL/GenBank/DDBJ whole genome shotgun (WGS) entry which is preliminary data.</text>
</comment>